<evidence type="ECO:0000256" key="5">
    <source>
        <dbReference type="ARBA" id="ARBA00023004"/>
    </source>
</evidence>
<accession>A0A8W8NRT0</accession>
<feature type="transmembrane region" description="Helical" evidence="6">
    <location>
        <begin position="6"/>
        <end position="32"/>
    </location>
</feature>
<evidence type="ECO:0000313" key="8">
    <source>
        <dbReference type="Proteomes" id="UP000005408"/>
    </source>
</evidence>
<dbReference type="GO" id="GO:0005789">
    <property type="term" value="C:endoplasmic reticulum membrane"/>
    <property type="evidence" value="ECO:0007669"/>
    <property type="project" value="UniProtKB-SubCell"/>
</dbReference>
<keyword evidence="8" id="KW-1185">Reference proteome</keyword>
<name>A0A8W8NRT0_MAGGI</name>
<keyword evidence="6" id="KW-0812">Transmembrane</keyword>
<protein>
    <submittedName>
        <fullName evidence="7">Uncharacterized protein</fullName>
    </submittedName>
</protein>
<dbReference type="InterPro" id="IPR036396">
    <property type="entry name" value="Cyt_P450_sf"/>
</dbReference>
<keyword evidence="2" id="KW-0349">Heme</keyword>
<proteinExistence type="inferred from homology"/>
<comment type="similarity">
    <text evidence="1">Belongs to the cytochrome P450 family.</text>
</comment>
<keyword evidence="6" id="KW-0472">Membrane</keyword>
<dbReference type="InterPro" id="IPR050705">
    <property type="entry name" value="Cytochrome_P450_3A"/>
</dbReference>
<organism evidence="7 8">
    <name type="scientific">Magallana gigas</name>
    <name type="common">Pacific oyster</name>
    <name type="synonym">Crassostrea gigas</name>
    <dbReference type="NCBI Taxonomy" id="29159"/>
    <lineage>
        <taxon>Eukaryota</taxon>
        <taxon>Metazoa</taxon>
        <taxon>Spiralia</taxon>
        <taxon>Lophotrochozoa</taxon>
        <taxon>Mollusca</taxon>
        <taxon>Bivalvia</taxon>
        <taxon>Autobranchia</taxon>
        <taxon>Pteriomorphia</taxon>
        <taxon>Ostreida</taxon>
        <taxon>Ostreoidea</taxon>
        <taxon>Ostreidae</taxon>
        <taxon>Magallana</taxon>
    </lineage>
</organism>
<dbReference type="Gene3D" id="1.10.630.10">
    <property type="entry name" value="Cytochrome P450"/>
    <property type="match status" value="2"/>
</dbReference>
<dbReference type="PANTHER" id="PTHR24302">
    <property type="entry name" value="CYTOCHROME P450 FAMILY 3"/>
    <property type="match status" value="1"/>
</dbReference>
<keyword evidence="5" id="KW-0408">Iron</keyword>
<evidence type="ECO:0000313" key="7">
    <source>
        <dbReference type="EnsemblMetazoa" id="G9072.10:cds"/>
    </source>
</evidence>
<dbReference type="AlphaFoldDB" id="A0A8W8NRT0"/>
<dbReference type="Proteomes" id="UP000005408">
    <property type="component" value="Unassembled WGS sequence"/>
</dbReference>
<keyword evidence="3" id="KW-0479">Metal-binding</keyword>
<dbReference type="SUPFAM" id="SSF48264">
    <property type="entry name" value="Cytochrome P450"/>
    <property type="match status" value="2"/>
</dbReference>
<dbReference type="GO" id="GO:0020037">
    <property type="term" value="F:heme binding"/>
    <property type="evidence" value="ECO:0007669"/>
    <property type="project" value="InterPro"/>
</dbReference>
<dbReference type="PANTHER" id="PTHR24302:SF15">
    <property type="entry name" value="FATTY-ACID PEROXYGENASE"/>
    <property type="match status" value="1"/>
</dbReference>
<keyword evidence="6" id="KW-1133">Transmembrane helix</keyword>
<dbReference type="GO" id="GO:0008395">
    <property type="term" value="F:steroid hydroxylase activity"/>
    <property type="evidence" value="ECO:0007669"/>
    <property type="project" value="TreeGrafter"/>
</dbReference>
<dbReference type="GO" id="GO:0005506">
    <property type="term" value="F:iron ion binding"/>
    <property type="evidence" value="ECO:0007669"/>
    <property type="project" value="InterPro"/>
</dbReference>
<reference evidence="7" key="1">
    <citation type="submission" date="2022-08" db="UniProtKB">
        <authorList>
            <consortium name="EnsemblMetazoa"/>
        </authorList>
    </citation>
    <scope>IDENTIFICATION</scope>
    <source>
        <strain evidence="7">05x7-T-G4-1.051#20</strain>
    </source>
</reference>
<dbReference type="EnsemblMetazoa" id="G9072.10">
    <property type="protein sequence ID" value="G9072.10:cds"/>
    <property type="gene ID" value="G9072"/>
</dbReference>
<evidence type="ECO:0000256" key="2">
    <source>
        <dbReference type="ARBA" id="ARBA00022617"/>
    </source>
</evidence>
<dbReference type="InterPro" id="IPR001128">
    <property type="entry name" value="Cyt_P450"/>
</dbReference>
<dbReference type="Pfam" id="PF00067">
    <property type="entry name" value="p450"/>
    <property type="match status" value="2"/>
</dbReference>
<evidence type="ECO:0000256" key="1">
    <source>
        <dbReference type="ARBA" id="ARBA00010617"/>
    </source>
</evidence>
<sequence length="247" mass="28521">MTTAAVLPAFLTFDPVLLTLVCTACVLLYWYLKNTYSVFNELNVPGPTPKWVFGNIGEFKDKFPLEVFKEWRKTYGNIFGFFEGFKPSIVITDPEMAKQVLVKHFDKFHVRPIYNPFVYYPDDLSLLNTYGEINGVPFRKGWVVRIMLCTVYNDESFFPKPEVFDSDRFTTEEKEKRHPYTFLPYGQGPRMCPGYHIGVFQTKAALVKILRKYVIESSPQTVDPLPVALRPMLSPKDGVCVKLTKRT</sequence>
<dbReference type="GO" id="GO:0016705">
    <property type="term" value="F:oxidoreductase activity, acting on paired donors, with incorporation or reduction of molecular oxygen"/>
    <property type="evidence" value="ECO:0007669"/>
    <property type="project" value="InterPro"/>
</dbReference>
<evidence type="ECO:0000256" key="3">
    <source>
        <dbReference type="ARBA" id="ARBA00022723"/>
    </source>
</evidence>
<evidence type="ECO:0000256" key="4">
    <source>
        <dbReference type="ARBA" id="ARBA00023002"/>
    </source>
</evidence>
<evidence type="ECO:0000256" key="6">
    <source>
        <dbReference type="SAM" id="Phobius"/>
    </source>
</evidence>
<keyword evidence="4" id="KW-0560">Oxidoreductase</keyword>
<dbReference type="GO" id="GO:0016829">
    <property type="term" value="F:lyase activity"/>
    <property type="evidence" value="ECO:0007669"/>
    <property type="project" value="UniProtKB-KW"/>
</dbReference>
<dbReference type="GO" id="GO:0006631">
    <property type="term" value="P:fatty acid metabolic process"/>
    <property type="evidence" value="ECO:0007669"/>
    <property type="project" value="UniProtKB-KW"/>
</dbReference>